<dbReference type="EMBL" id="JAYKXN010000007">
    <property type="protein sequence ID" value="KAK7272362.1"/>
    <property type="molecule type" value="Genomic_DNA"/>
</dbReference>
<accession>A0AAN9IAK9</accession>
<dbReference type="Gene3D" id="1.20.1260.60">
    <property type="entry name" value="Vacuolar protein sorting-associated protein Ist1"/>
    <property type="match status" value="1"/>
</dbReference>
<dbReference type="FunFam" id="1.20.1260.60:FF:000002">
    <property type="entry name" value="Vacuolar protein sorting-associated protein IST1"/>
    <property type="match status" value="1"/>
</dbReference>
<comment type="caution">
    <text evidence="3">The sequence shown here is derived from an EMBL/GenBank/DDBJ whole genome shotgun (WGS) entry which is preliminary data.</text>
</comment>
<gene>
    <name evidence="3" type="ORF">RJT34_28900</name>
</gene>
<name>A0AAN9IAK9_CLITE</name>
<dbReference type="Pfam" id="PF03398">
    <property type="entry name" value="Ist1"/>
    <property type="match status" value="1"/>
</dbReference>
<sequence>MKNCHQVLDMFDILFGWSKASKCKKAIKRARCRLRLLKNKRHAIASQLRKDLAELIQSGHQQIALNRVEQLMKDESLATAYELLDHFCEFILAQLSYIRRHKDRPNDINEAVSSLIFASARCGELPELAVIRKLFGERYGERFVTTAMELIPGNLVNKQLKENLSVKHVPDDLKYKMVDEIASDNSVEPQVLAIQYYPNWEQVQVKENREYQIVESEAQITERNAGSKVHPSEIEEINRDVTLTRVNSSISKPSDSWSLPESSLTDTSTAVSAVHYAPHFLKYPLEKKVVGIDFPEILSSINFGLQNKRKGKQKMALTSFAERASFPPYPEEMVDYVDYIKKCQFSITKDGASQDQMLFKFRSSSLSRRDKTQFGCDDSDTDKDESESEKSSIRTSRKSKRAPEKRSRRRSSSLENLGLMDHGYMIYYHKPSKSPSSHKHGTHYHRKHHKSSLEGTPSPIYTQERLMQHSFSGKEKFLQACHNEDDTRRKNFNLKISGCSFDQPCYFCLYDDKDCLESIKPKRGIKNANVPQGVLLNDCCHCIPFWDDELSQGVKLVTNTVPQRPNRKSYSGVTEYREFNHLDYMAGSENNETKAEIPASSNVANSITRDSLTRTETEALYSRAMTMPQERQKEVNEKMLRTYSCPSQHPNHVHPKLPDYDEIAAKFTALKKERLEKTAVKIKTT</sequence>
<dbReference type="AlphaFoldDB" id="A0AAN9IAK9"/>
<evidence type="ECO:0000256" key="1">
    <source>
        <dbReference type="ARBA" id="ARBA00005536"/>
    </source>
</evidence>
<evidence type="ECO:0008006" key="5">
    <source>
        <dbReference type="Google" id="ProtNLM"/>
    </source>
</evidence>
<evidence type="ECO:0000313" key="4">
    <source>
        <dbReference type="Proteomes" id="UP001359559"/>
    </source>
</evidence>
<feature type="region of interest" description="Disordered" evidence="2">
    <location>
        <begin position="430"/>
        <end position="457"/>
    </location>
</feature>
<dbReference type="PANTHER" id="PTHR12161">
    <property type="entry name" value="IST1 FAMILY MEMBER"/>
    <property type="match status" value="1"/>
</dbReference>
<evidence type="ECO:0000256" key="2">
    <source>
        <dbReference type="SAM" id="MobiDB-lite"/>
    </source>
</evidence>
<dbReference type="InterPro" id="IPR042277">
    <property type="entry name" value="IST1-like"/>
</dbReference>
<feature type="compositionally biased region" description="Basic residues" evidence="2">
    <location>
        <begin position="430"/>
        <end position="450"/>
    </location>
</feature>
<feature type="compositionally biased region" description="Acidic residues" evidence="2">
    <location>
        <begin position="377"/>
        <end position="387"/>
    </location>
</feature>
<dbReference type="PANTHER" id="PTHR12161:SF44">
    <property type="entry name" value="REGULATOR OF VPS4 ACTIVITY IN THE MVB PATHWAY PROTEIN"/>
    <property type="match status" value="1"/>
</dbReference>
<proteinExistence type="inferred from homology"/>
<feature type="region of interest" description="Disordered" evidence="2">
    <location>
        <begin position="370"/>
        <end position="415"/>
    </location>
</feature>
<reference evidence="3 4" key="1">
    <citation type="submission" date="2024-01" db="EMBL/GenBank/DDBJ databases">
        <title>The genomes of 5 underutilized Papilionoideae crops provide insights into root nodulation and disease resistance.</title>
        <authorList>
            <person name="Yuan L."/>
        </authorList>
    </citation>
    <scope>NUCLEOTIDE SEQUENCE [LARGE SCALE GENOMIC DNA]</scope>
    <source>
        <strain evidence="3">LY-2023</strain>
        <tissue evidence="3">Leaf</tissue>
    </source>
</reference>
<keyword evidence="4" id="KW-1185">Reference proteome</keyword>
<protein>
    <recommendedName>
        <fullName evidence="5">IST1-like protein</fullName>
    </recommendedName>
</protein>
<evidence type="ECO:0000313" key="3">
    <source>
        <dbReference type="EMBL" id="KAK7272362.1"/>
    </source>
</evidence>
<comment type="similarity">
    <text evidence="1">Belongs to the IST1 family.</text>
</comment>
<dbReference type="GO" id="GO:0015031">
    <property type="term" value="P:protein transport"/>
    <property type="evidence" value="ECO:0007669"/>
    <property type="project" value="InterPro"/>
</dbReference>
<dbReference type="InterPro" id="IPR005061">
    <property type="entry name" value="Ist1"/>
</dbReference>
<dbReference type="Proteomes" id="UP001359559">
    <property type="component" value="Unassembled WGS sequence"/>
</dbReference>
<organism evidence="3 4">
    <name type="scientific">Clitoria ternatea</name>
    <name type="common">Butterfly pea</name>
    <dbReference type="NCBI Taxonomy" id="43366"/>
    <lineage>
        <taxon>Eukaryota</taxon>
        <taxon>Viridiplantae</taxon>
        <taxon>Streptophyta</taxon>
        <taxon>Embryophyta</taxon>
        <taxon>Tracheophyta</taxon>
        <taxon>Spermatophyta</taxon>
        <taxon>Magnoliopsida</taxon>
        <taxon>eudicotyledons</taxon>
        <taxon>Gunneridae</taxon>
        <taxon>Pentapetalae</taxon>
        <taxon>rosids</taxon>
        <taxon>fabids</taxon>
        <taxon>Fabales</taxon>
        <taxon>Fabaceae</taxon>
        <taxon>Papilionoideae</taxon>
        <taxon>50 kb inversion clade</taxon>
        <taxon>NPAAA clade</taxon>
        <taxon>indigoferoid/millettioid clade</taxon>
        <taxon>Phaseoleae</taxon>
        <taxon>Clitoria</taxon>
    </lineage>
</organism>